<dbReference type="InterPro" id="IPR043128">
    <property type="entry name" value="Rev_trsase/Diguanyl_cyclase"/>
</dbReference>
<dbReference type="SUPFAM" id="SSF55073">
    <property type="entry name" value="Nucleotide cyclase"/>
    <property type="match status" value="1"/>
</dbReference>
<dbReference type="PANTHER" id="PTHR44757">
    <property type="entry name" value="DIGUANYLATE CYCLASE DGCP"/>
    <property type="match status" value="1"/>
</dbReference>
<dbReference type="Gene3D" id="3.30.70.270">
    <property type="match status" value="1"/>
</dbReference>
<evidence type="ECO:0000313" key="4">
    <source>
        <dbReference type="Proteomes" id="UP000198362"/>
    </source>
</evidence>
<dbReference type="AlphaFoldDB" id="A0A239PEU8"/>
<sequence>MCVATSIFRWRRKGSTARAQEHVLPRFKAAFQHAGVGIAVVDQDGLLVEANPAFAATVALAPEQAAGRALADLFQPVHRDHDLGGIVAQLGVRGPAPPDSYQVETKVRDVAGDGRWTMLVLSRIIDGSPFVLAVGVDITEQHRLRDRLRQQARHDPLTSLANRAFLQEWMADVARQDGDVRVGICFADLDGFKQVNDHYGHRVGDQLLTAVATRLKAVVNSSGQLLGRIGGDEFVALVAGPSDVDAVGALAKQMIRALVPPFTIDGMRLSITASVGVALSDRQQHELDRLLHKADQGLYQAKRGARGTWSPAPGQ</sequence>
<proteinExistence type="predicted"/>
<dbReference type="PROSITE" id="PS50887">
    <property type="entry name" value="GGDEF"/>
    <property type="match status" value="1"/>
</dbReference>
<dbReference type="NCBIfam" id="TIGR00254">
    <property type="entry name" value="GGDEF"/>
    <property type="match status" value="1"/>
</dbReference>
<dbReference type="Gene3D" id="3.30.450.20">
    <property type="entry name" value="PAS domain"/>
    <property type="match status" value="1"/>
</dbReference>
<reference evidence="3 4" key="1">
    <citation type="submission" date="2017-06" db="EMBL/GenBank/DDBJ databases">
        <authorList>
            <person name="Kim H.J."/>
            <person name="Triplett B.A."/>
        </authorList>
    </citation>
    <scope>NUCLEOTIDE SEQUENCE [LARGE SCALE GENOMIC DNA]</scope>
    <source>
        <strain evidence="3 4">CGMCC 4.5593</strain>
    </source>
</reference>
<evidence type="ECO:0000313" key="3">
    <source>
        <dbReference type="EMBL" id="SNT65542.1"/>
    </source>
</evidence>
<dbReference type="SMART" id="SM00091">
    <property type="entry name" value="PAS"/>
    <property type="match status" value="1"/>
</dbReference>
<dbReference type="InterPro" id="IPR000014">
    <property type="entry name" value="PAS"/>
</dbReference>
<dbReference type="OrthoDB" id="8526884at2"/>
<feature type="domain" description="GGDEF" evidence="2">
    <location>
        <begin position="180"/>
        <end position="314"/>
    </location>
</feature>
<dbReference type="PROSITE" id="PS50112">
    <property type="entry name" value="PAS"/>
    <property type="match status" value="1"/>
</dbReference>
<keyword evidence="4" id="KW-1185">Reference proteome</keyword>
<dbReference type="InterPro" id="IPR035965">
    <property type="entry name" value="PAS-like_dom_sf"/>
</dbReference>
<dbReference type="SMART" id="SM00267">
    <property type="entry name" value="GGDEF"/>
    <property type="match status" value="1"/>
</dbReference>
<dbReference type="SUPFAM" id="SSF55785">
    <property type="entry name" value="PYP-like sensor domain (PAS domain)"/>
    <property type="match status" value="1"/>
</dbReference>
<dbReference type="EMBL" id="FZPH01000023">
    <property type="protein sequence ID" value="SNT65542.1"/>
    <property type="molecule type" value="Genomic_DNA"/>
</dbReference>
<dbReference type="Pfam" id="PF00990">
    <property type="entry name" value="GGDEF"/>
    <property type="match status" value="1"/>
</dbReference>
<dbReference type="Proteomes" id="UP000198362">
    <property type="component" value="Unassembled WGS sequence"/>
</dbReference>
<protein>
    <submittedName>
        <fullName evidence="3">PAS domain S-box-containing protein/diguanylate cyclase (GGDEF) domain-containing protein</fullName>
    </submittedName>
</protein>
<organism evidence="3 4">
    <name type="scientific">Asanoa hainanensis</name>
    <dbReference type="NCBI Taxonomy" id="560556"/>
    <lineage>
        <taxon>Bacteria</taxon>
        <taxon>Bacillati</taxon>
        <taxon>Actinomycetota</taxon>
        <taxon>Actinomycetes</taxon>
        <taxon>Micromonosporales</taxon>
        <taxon>Micromonosporaceae</taxon>
        <taxon>Asanoa</taxon>
    </lineage>
</organism>
<dbReference type="InterPro" id="IPR052155">
    <property type="entry name" value="Biofilm_reg_signaling"/>
</dbReference>
<dbReference type="PANTHER" id="PTHR44757:SF2">
    <property type="entry name" value="BIOFILM ARCHITECTURE MAINTENANCE PROTEIN MBAA"/>
    <property type="match status" value="1"/>
</dbReference>
<evidence type="ECO:0000259" key="1">
    <source>
        <dbReference type="PROSITE" id="PS50112"/>
    </source>
</evidence>
<gene>
    <name evidence="3" type="ORF">SAMN05421812_12395</name>
</gene>
<dbReference type="CDD" id="cd01949">
    <property type="entry name" value="GGDEF"/>
    <property type="match status" value="1"/>
</dbReference>
<dbReference type="CDD" id="cd00130">
    <property type="entry name" value="PAS"/>
    <property type="match status" value="1"/>
</dbReference>
<name>A0A239PEU8_9ACTN</name>
<accession>A0A239PEU8</accession>
<dbReference type="InterPro" id="IPR029787">
    <property type="entry name" value="Nucleotide_cyclase"/>
</dbReference>
<evidence type="ECO:0000259" key="2">
    <source>
        <dbReference type="PROSITE" id="PS50887"/>
    </source>
</evidence>
<dbReference type="InterPro" id="IPR000160">
    <property type="entry name" value="GGDEF_dom"/>
</dbReference>
<dbReference type="InterPro" id="IPR013656">
    <property type="entry name" value="PAS_4"/>
</dbReference>
<dbReference type="Pfam" id="PF08448">
    <property type="entry name" value="PAS_4"/>
    <property type="match status" value="1"/>
</dbReference>
<dbReference type="NCBIfam" id="TIGR00229">
    <property type="entry name" value="sensory_box"/>
    <property type="match status" value="1"/>
</dbReference>
<feature type="domain" description="PAS" evidence="1">
    <location>
        <begin position="23"/>
        <end position="76"/>
    </location>
</feature>